<reference evidence="3" key="1">
    <citation type="submission" date="2023-01" db="EMBL/GenBank/DDBJ databases">
        <title>Metagenome sequencing of chrysophaentin producing Chrysophaeum taylorii.</title>
        <authorList>
            <person name="Davison J."/>
            <person name="Bewley C."/>
        </authorList>
    </citation>
    <scope>NUCLEOTIDE SEQUENCE</scope>
    <source>
        <strain evidence="3">NIES-1699</strain>
    </source>
</reference>
<dbReference type="SUPFAM" id="SSF53474">
    <property type="entry name" value="alpha/beta-Hydrolases"/>
    <property type="match status" value="1"/>
</dbReference>
<dbReference type="EMBL" id="JAQMWT010000321">
    <property type="protein sequence ID" value="KAJ8604884.1"/>
    <property type="molecule type" value="Genomic_DNA"/>
</dbReference>
<dbReference type="Pfam" id="PF03959">
    <property type="entry name" value="FSH1"/>
    <property type="match status" value="1"/>
</dbReference>
<keyword evidence="1" id="KW-0378">Hydrolase</keyword>
<dbReference type="GO" id="GO:0005634">
    <property type="term" value="C:nucleus"/>
    <property type="evidence" value="ECO:0007669"/>
    <property type="project" value="TreeGrafter"/>
</dbReference>
<dbReference type="AlphaFoldDB" id="A0AAD7UHJ3"/>
<accession>A0AAD7UHJ3</accession>
<dbReference type="GO" id="GO:0005737">
    <property type="term" value="C:cytoplasm"/>
    <property type="evidence" value="ECO:0007669"/>
    <property type="project" value="TreeGrafter"/>
</dbReference>
<evidence type="ECO:0000313" key="4">
    <source>
        <dbReference type="Proteomes" id="UP001230188"/>
    </source>
</evidence>
<sequence length="293" mass="31613">MAAQFDRTCVVSAKNGAIVRKDAEMSSEEVETLEKGTVVRVDSERTLSNGTVRCHIADRGWVSSKTLKSHDVKPQVCVLHGTAANGKIVRIQLGALLPKLSSVDLVFVDGPRLASEGNAQYNMMRSFFGKDQVLREFGTATLDDRGWRTYDGVDRAVDEAEAAVRARFPGAPPRALLGFSQGANFTTMLAARAERRGEPYACVVLFCGARPGWAKQMPSLLFETPLATPALLVAAKEDTVVGDGPYEMAKLFASPVVLTHAEGHKPLPSADPEALNALTSEIAAFLRQHTITC</sequence>
<dbReference type="GO" id="GO:0016787">
    <property type="term" value="F:hydrolase activity"/>
    <property type="evidence" value="ECO:0007669"/>
    <property type="project" value="UniProtKB-KW"/>
</dbReference>
<dbReference type="PANTHER" id="PTHR48070:SF6">
    <property type="entry name" value="ESTERASE OVCA2"/>
    <property type="match status" value="1"/>
</dbReference>
<dbReference type="Proteomes" id="UP001230188">
    <property type="component" value="Unassembled WGS sequence"/>
</dbReference>
<dbReference type="InterPro" id="IPR005645">
    <property type="entry name" value="FSH-like_dom"/>
</dbReference>
<dbReference type="InterPro" id="IPR029058">
    <property type="entry name" value="AB_hydrolase_fold"/>
</dbReference>
<dbReference type="InterPro" id="IPR050593">
    <property type="entry name" value="LovG"/>
</dbReference>
<evidence type="ECO:0000259" key="2">
    <source>
        <dbReference type="Pfam" id="PF03959"/>
    </source>
</evidence>
<organism evidence="3 4">
    <name type="scientific">Chrysophaeum taylorii</name>
    <dbReference type="NCBI Taxonomy" id="2483200"/>
    <lineage>
        <taxon>Eukaryota</taxon>
        <taxon>Sar</taxon>
        <taxon>Stramenopiles</taxon>
        <taxon>Ochrophyta</taxon>
        <taxon>Pelagophyceae</taxon>
        <taxon>Pelagomonadales</taxon>
        <taxon>Pelagomonadaceae</taxon>
        <taxon>Chrysophaeum</taxon>
    </lineage>
</organism>
<gene>
    <name evidence="3" type="ORF">CTAYLR_010416</name>
</gene>
<name>A0AAD7UHJ3_9STRA</name>
<evidence type="ECO:0000313" key="3">
    <source>
        <dbReference type="EMBL" id="KAJ8604884.1"/>
    </source>
</evidence>
<dbReference type="Gene3D" id="3.40.50.1820">
    <property type="entry name" value="alpha/beta hydrolase"/>
    <property type="match status" value="1"/>
</dbReference>
<protein>
    <recommendedName>
        <fullName evidence="2">Serine hydrolase domain-containing protein</fullName>
    </recommendedName>
</protein>
<keyword evidence="4" id="KW-1185">Reference proteome</keyword>
<comment type="caution">
    <text evidence="3">The sequence shown here is derived from an EMBL/GenBank/DDBJ whole genome shotgun (WGS) entry which is preliminary data.</text>
</comment>
<feature type="domain" description="Serine hydrolase" evidence="2">
    <location>
        <begin position="73"/>
        <end position="265"/>
    </location>
</feature>
<proteinExistence type="predicted"/>
<evidence type="ECO:0000256" key="1">
    <source>
        <dbReference type="ARBA" id="ARBA00022801"/>
    </source>
</evidence>
<dbReference type="PANTHER" id="PTHR48070">
    <property type="entry name" value="ESTERASE OVCA2"/>
    <property type="match status" value="1"/>
</dbReference>